<reference evidence="1" key="2">
    <citation type="submission" date="2020-11" db="EMBL/GenBank/DDBJ databases">
        <authorList>
            <person name="McCartney M.A."/>
            <person name="Auch B."/>
            <person name="Kono T."/>
            <person name="Mallez S."/>
            <person name="Becker A."/>
            <person name="Gohl D.M."/>
            <person name="Silverstein K.A.T."/>
            <person name="Koren S."/>
            <person name="Bechman K.B."/>
            <person name="Herman A."/>
            <person name="Abrahante J.E."/>
            <person name="Garbe J."/>
        </authorList>
    </citation>
    <scope>NUCLEOTIDE SEQUENCE</scope>
    <source>
        <strain evidence="1">Duluth1</strain>
        <tissue evidence="1">Whole animal</tissue>
    </source>
</reference>
<proteinExistence type="predicted"/>
<reference evidence="1" key="1">
    <citation type="journal article" date="2019" name="bioRxiv">
        <title>The Genome of the Zebra Mussel, Dreissena polymorpha: A Resource for Invasive Species Research.</title>
        <authorList>
            <person name="McCartney M.A."/>
            <person name="Auch B."/>
            <person name="Kono T."/>
            <person name="Mallez S."/>
            <person name="Zhang Y."/>
            <person name="Obille A."/>
            <person name="Becker A."/>
            <person name="Abrahante J.E."/>
            <person name="Garbe J."/>
            <person name="Badalamenti J.P."/>
            <person name="Herman A."/>
            <person name="Mangelson H."/>
            <person name="Liachko I."/>
            <person name="Sullivan S."/>
            <person name="Sone E.D."/>
            <person name="Koren S."/>
            <person name="Silverstein K.A.T."/>
            <person name="Beckman K.B."/>
            <person name="Gohl D.M."/>
        </authorList>
    </citation>
    <scope>NUCLEOTIDE SEQUENCE</scope>
    <source>
        <strain evidence="1">Duluth1</strain>
        <tissue evidence="1">Whole animal</tissue>
    </source>
</reference>
<evidence type="ECO:0000313" key="1">
    <source>
        <dbReference type="EMBL" id="KAH3847771.1"/>
    </source>
</evidence>
<gene>
    <name evidence="1" type="ORF">DPMN_090102</name>
</gene>
<dbReference type="Proteomes" id="UP000828390">
    <property type="component" value="Unassembled WGS sequence"/>
</dbReference>
<keyword evidence="2" id="KW-1185">Reference proteome</keyword>
<accession>A0A9D4QXX4</accession>
<name>A0A9D4QXX4_DREPO</name>
<evidence type="ECO:0000313" key="2">
    <source>
        <dbReference type="Proteomes" id="UP000828390"/>
    </source>
</evidence>
<comment type="caution">
    <text evidence="1">The sequence shown here is derived from an EMBL/GenBank/DDBJ whole genome shotgun (WGS) entry which is preliminary data.</text>
</comment>
<dbReference type="EMBL" id="JAIWYP010000003">
    <property type="protein sequence ID" value="KAH3847771.1"/>
    <property type="molecule type" value="Genomic_DNA"/>
</dbReference>
<protein>
    <submittedName>
        <fullName evidence="1">Uncharacterized protein</fullName>
    </submittedName>
</protein>
<dbReference type="AlphaFoldDB" id="A0A9D4QXX4"/>
<organism evidence="1 2">
    <name type="scientific">Dreissena polymorpha</name>
    <name type="common">Zebra mussel</name>
    <name type="synonym">Mytilus polymorpha</name>
    <dbReference type="NCBI Taxonomy" id="45954"/>
    <lineage>
        <taxon>Eukaryota</taxon>
        <taxon>Metazoa</taxon>
        <taxon>Spiralia</taxon>
        <taxon>Lophotrochozoa</taxon>
        <taxon>Mollusca</taxon>
        <taxon>Bivalvia</taxon>
        <taxon>Autobranchia</taxon>
        <taxon>Heteroconchia</taxon>
        <taxon>Euheterodonta</taxon>
        <taxon>Imparidentia</taxon>
        <taxon>Neoheterodontei</taxon>
        <taxon>Myida</taxon>
        <taxon>Dreissenoidea</taxon>
        <taxon>Dreissenidae</taxon>
        <taxon>Dreissena</taxon>
    </lineage>
</organism>
<sequence>MGNCSTTLAYDPEQKKVLFTDDAALATHTEKTLQRLIDGLPDRDLRWSTISPTLVPLSADTCPLLHSVVSASERLLLLAKRLNRIPHSDILESAGTPCMFAHLFQLLLYIKAVKYNWTELRRKLEAYTMSLFCQLEALL</sequence>